<dbReference type="EMBL" id="LAZR01012008">
    <property type="protein sequence ID" value="KKM47741.1"/>
    <property type="molecule type" value="Genomic_DNA"/>
</dbReference>
<sequence>MQGKTYTLCADDGGSEEYYEDVRKLLSEVLDKAPDEKKLLTSIRQMSTKRILRGFSINPAYKDIQKAVLSAISARLSPYTTNVAPHLKGLTITERFDSIISTKEYQYHLYMLEIELTNRLYAEKFKNSIYRFALIAHCLRDFRPDCRAESGVVEEVCKSCTKECYIHLAGVLMKKYGIDPYISVEMDQEKLFRKLKSDHQSIGALGIACIPELVRGMRLCISLGIPAVGIPLDANRCSRWMDKARESTFSLKELESLLS</sequence>
<reference evidence="1" key="1">
    <citation type="journal article" date="2015" name="Nature">
        <title>Complex archaea that bridge the gap between prokaryotes and eukaryotes.</title>
        <authorList>
            <person name="Spang A."/>
            <person name="Saw J.H."/>
            <person name="Jorgensen S.L."/>
            <person name="Zaremba-Niedzwiedzka K."/>
            <person name="Martijn J."/>
            <person name="Lind A.E."/>
            <person name="van Eijk R."/>
            <person name="Schleper C."/>
            <person name="Guy L."/>
            <person name="Ettema T.J."/>
        </authorList>
    </citation>
    <scope>NUCLEOTIDE SEQUENCE</scope>
</reference>
<dbReference type="Pfam" id="PF01976">
    <property type="entry name" value="DUF116"/>
    <property type="match status" value="1"/>
</dbReference>
<organism evidence="1">
    <name type="scientific">marine sediment metagenome</name>
    <dbReference type="NCBI Taxonomy" id="412755"/>
    <lineage>
        <taxon>unclassified sequences</taxon>
        <taxon>metagenomes</taxon>
        <taxon>ecological metagenomes</taxon>
    </lineage>
</organism>
<gene>
    <name evidence="1" type="ORF">LCGC14_1558360</name>
</gene>
<dbReference type="AlphaFoldDB" id="A0A0F9INA8"/>
<dbReference type="InterPro" id="IPR002829">
    <property type="entry name" value="DUF116"/>
</dbReference>
<comment type="caution">
    <text evidence="1">The sequence shown here is derived from an EMBL/GenBank/DDBJ whole genome shotgun (WGS) entry which is preliminary data.</text>
</comment>
<accession>A0A0F9INA8</accession>
<protein>
    <recommendedName>
        <fullName evidence="2">DUF116 domain-containing protein</fullName>
    </recommendedName>
</protein>
<proteinExistence type="predicted"/>
<dbReference type="PANTHER" id="PTHR43801">
    <property type="entry name" value="NUCLEOTIDE-BINDING PROTEIN-RELATED"/>
    <property type="match status" value="1"/>
</dbReference>
<name>A0A0F9INA8_9ZZZZ</name>
<dbReference type="PANTHER" id="PTHR43801:SF1">
    <property type="entry name" value="POLYPRENYL SYNTHETASE"/>
    <property type="match status" value="1"/>
</dbReference>
<evidence type="ECO:0008006" key="2">
    <source>
        <dbReference type="Google" id="ProtNLM"/>
    </source>
</evidence>
<evidence type="ECO:0000313" key="1">
    <source>
        <dbReference type="EMBL" id="KKM47741.1"/>
    </source>
</evidence>